<dbReference type="EMBL" id="MTKS01000280">
    <property type="protein sequence ID" value="RWX50686.1"/>
    <property type="molecule type" value="Genomic_DNA"/>
</dbReference>
<evidence type="ECO:0000256" key="6">
    <source>
        <dbReference type="ARBA" id="ARBA00022619"/>
    </source>
</evidence>
<comment type="cofactor">
    <cofactor evidence="13 16">
        <name>Zn(2+)</name>
        <dbReference type="ChEBI" id="CHEBI:29105"/>
    </cofactor>
    <text evidence="13 16">Binds 1 zinc ion.</text>
</comment>
<dbReference type="GO" id="GO:0008270">
    <property type="term" value="F:zinc ion binding"/>
    <property type="evidence" value="ECO:0007669"/>
    <property type="project" value="InterPro"/>
</dbReference>
<comment type="similarity">
    <text evidence="5 13">In the C-terminal section; belongs to the HTP reductase family.</text>
</comment>
<dbReference type="AlphaFoldDB" id="A0A3S3RBC8"/>
<evidence type="ECO:0000256" key="16">
    <source>
        <dbReference type="PIRSR" id="PIRSR006769-3"/>
    </source>
</evidence>
<dbReference type="Pfam" id="PF01872">
    <property type="entry name" value="RibD_C"/>
    <property type="match status" value="1"/>
</dbReference>
<dbReference type="Proteomes" id="UP000288892">
    <property type="component" value="Unassembled WGS sequence"/>
</dbReference>
<dbReference type="EMBL" id="MTKQ01000062">
    <property type="protein sequence ID" value="RWX48724.1"/>
    <property type="molecule type" value="Genomic_DNA"/>
</dbReference>
<dbReference type="NCBIfam" id="TIGR00227">
    <property type="entry name" value="ribD_Cterm"/>
    <property type="match status" value="1"/>
</dbReference>
<accession>A0A3S3RBC8</accession>
<comment type="function">
    <text evidence="1 13">Converts 2,5-diamino-6-(ribosylamino)-4(3h)-pyrimidinone 5'-phosphate into 5-amino-6-(ribosylamino)-2,4(1h,3h)-pyrimidinedione 5'-phosphate.</text>
</comment>
<name>A0A3S3RBC8_9BACT</name>
<keyword evidence="12" id="KW-0511">Multifunctional enzyme</keyword>
<evidence type="ECO:0000256" key="8">
    <source>
        <dbReference type="ARBA" id="ARBA00022801"/>
    </source>
</evidence>
<dbReference type="PROSITE" id="PS51747">
    <property type="entry name" value="CYT_DCMP_DEAMINASES_2"/>
    <property type="match status" value="1"/>
</dbReference>
<evidence type="ECO:0000256" key="2">
    <source>
        <dbReference type="ARBA" id="ARBA00004882"/>
    </source>
</evidence>
<comment type="catalytic activity">
    <reaction evidence="13">
        <text>5-amino-6-(5-phospho-D-ribitylamino)uracil + NADP(+) = 5-amino-6-(5-phospho-D-ribosylamino)uracil + NADPH + H(+)</text>
        <dbReference type="Rhea" id="RHEA:17845"/>
        <dbReference type="ChEBI" id="CHEBI:15378"/>
        <dbReference type="ChEBI" id="CHEBI:57783"/>
        <dbReference type="ChEBI" id="CHEBI:58349"/>
        <dbReference type="ChEBI" id="CHEBI:58421"/>
        <dbReference type="ChEBI" id="CHEBI:58453"/>
        <dbReference type="EC" id="1.1.1.193"/>
    </reaction>
</comment>
<dbReference type="PANTHER" id="PTHR38011:SF7">
    <property type="entry name" value="2,5-DIAMINO-6-RIBOSYLAMINO-4(3H)-PYRIMIDINONE 5'-PHOSPHATE REDUCTASE"/>
    <property type="match status" value="1"/>
</dbReference>
<dbReference type="InterPro" id="IPR016192">
    <property type="entry name" value="APOBEC/CMP_deaminase_Zn-bd"/>
</dbReference>
<keyword evidence="21" id="KW-1185">Reference proteome</keyword>
<comment type="pathway">
    <text evidence="3 13">Cofactor biosynthesis; riboflavin biosynthesis; 5-amino-6-(D-ribitylamino)uracil from GTP: step 3/4.</text>
</comment>
<dbReference type="InterPro" id="IPR004794">
    <property type="entry name" value="Eubact_RibD"/>
</dbReference>
<feature type="binding site" evidence="15">
    <location>
        <position position="226"/>
    </location>
    <ligand>
        <name>NADP(+)</name>
        <dbReference type="ChEBI" id="CHEBI:58349"/>
    </ligand>
</feature>
<evidence type="ECO:0000313" key="18">
    <source>
        <dbReference type="EMBL" id="RWX48724.1"/>
    </source>
</evidence>
<feature type="domain" description="CMP/dCMP-type deaminase" evidence="17">
    <location>
        <begin position="25"/>
        <end position="138"/>
    </location>
</feature>
<feature type="binding site" evidence="15">
    <location>
        <position position="233"/>
    </location>
    <ligand>
        <name>substrate</name>
    </ligand>
</feature>
<evidence type="ECO:0000313" key="21">
    <source>
        <dbReference type="Proteomes" id="UP000288892"/>
    </source>
</evidence>
<dbReference type="InterPro" id="IPR016193">
    <property type="entry name" value="Cytidine_deaminase-like"/>
</dbReference>
<sequence>MSLWMNSNIFWASRTERAKIFHAMDSDTAYMRLAIKEAEKGLGRTSPNPCVGAVIVRDDQVIGQGYHRRAGTPHAEVNAIADALEETHSCAGATIYVTLEPCNHTGRTPPCTQAILTAGFSRVVIGMADPNPVASGGAYFLQYQGIEVKLGVLEQECRQLNYPFLKHSVTGLPWVVMKAGVSLDGKISRRQGQGGAITGSASKQRVHELRNQLDAILIGNGTALIDDPSLTTRLEQKDGRDPLRVILDSQLRLSPDARMLTQQSSAATWIFCDQHASARKQKDLEQVGASIHRVEREQDGGLALAEILHRLGKADITSVLVEGGAAVHGSFLKKKLVNQVYLFTAPYFIGEQGTSLFSGYSIGEEETPLSLQEQTTETVGRDILIQGLLY</sequence>
<evidence type="ECO:0000313" key="20">
    <source>
        <dbReference type="Proteomes" id="UP000286862"/>
    </source>
</evidence>
<dbReference type="InterPro" id="IPR011549">
    <property type="entry name" value="RibD_C"/>
</dbReference>
<dbReference type="InterPro" id="IPR002734">
    <property type="entry name" value="RibDG_C"/>
</dbReference>
<evidence type="ECO:0000256" key="1">
    <source>
        <dbReference type="ARBA" id="ARBA00002151"/>
    </source>
</evidence>
<feature type="binding site" evidence="15">
    <location>
        <position position="230"/>
    </location>
    <ligand>
        <name>substrate</name>
    </ligand>
</feature>
<gene>
    <name evidence="18" type="ORF">VT99_10622</name>
    <name evidence="19" type="ORF">VU01_12803</name>
</gene>
<dbReference type="FunFam" id="3.40.140.10:FF:000025">
    <property type="entry name" value="Riboflavin biosynthesis protein RibD"/>
    <property type="match status" value="1"/>
</dbReference>
<dbReference type="PROSITE" id="PS00903">
    <property type="entry name" value="CYT_DCMP_DEAMINASES_1"/>
    <property type="match status" value="1"/>
</dbReference>
<dbReference type="GO" id="GO:0009231">
    <property type="term" value="P:riboflavin biosynthetic process"/>
    <property type="evidence" value="ECO:0007669"/>
    <property type="project" value="UniProtKB-UniPathway"/>
</dbReference>
<comment type="caution">
    <text evidence="18">The sequence shown here is derived from an EMBL/GenBank/DDBJ whole genome shotgun (WGS) entry which is preliminary data.</text>
</comment>
<keyword evidence="11 13" id="KW-0560">Oxidoreductase</keyword>
<feature type="binding site" evidence="15">
    <location>
        <position position="249"/>
    </location>
    <ligand>
        <name>NADP(+)</name>
        <dbReference type="ChEBI" id="CHEBI:58349"/>
    </ligand>
</feature>
<feature type="binding site" evidence="15">
    <location>
        <position position="210"/>
    </location>
    <ligand>
        <name>substrate</name>
    </ligand>
</feature>
<dbReference type="InterPro" id="IPR002125">
    <property type="entry name" value="CMP_dCMP_dom"/>
</dbReference>
<comment type="catalytic activity">
    <reaction evidence="13">
        <text>2,5-diamino-6-hydroxy-4-(5-phosphoribosylamino)-pyrimidine + H2O + H(+) = 5-amino-6-(5-phospho-D-ribosylamino)uracil + NH4(+)</text>
        <dbReference type="Rhea" id="RHEA:21868"/>
        <dbReference type="ChEBI" id="CHEBI:15377"/>
        <dbReference type="ChEBI" id="CHEBI:15378"/>
        <dbReference type="ChEBI" id="CHEBI:28938"/>
        <dbReference type="ChEBI" id="CHEBI:58453"/>
        <dbReference type="ChEBI" id="CHEBI:58614"/>
        <dbReference type="EC" id="3.5.4.26"/>
    </reaction>
</comment>
<dbReference type="UniPathway" id="UPA00275">
    <property type="reaction ID" value="UER00401"/>
</dbReference>
<dbReference type="CDD" id="cd01284">
    <property type="entry name" value="Riboflavin_deaminase-reductase"/>
    <property type="match status" value="1"/>
</dbReference>
<dbReference type="EC" id="1.1.1.193" evidence="13"/>
<dbReference type="GO" id="GO:0008835">
    <property type="term" value="F:diaminohydroxyphosphoribosylaminopyrimidine deaminase activity"/>
    <property type="evidence" value="ECO:0007669"/>
    <property type="project" value="UniProtKB-EC"/>
</dbReference>
<comment type="similarity">
    <text evidence="4 13">In the N-terminal section; belongs to the cytidine and deoxycytidylate deaminase family.</text>
</comment>
<comment type="pathway">
    <text evidence="2 13">Cofactor biosynthesis; riboflavin biosynthesis; 5-amino-6-(D-ribitylamino)uracil from GTP: step 2/4.</text>
</comment>
<dbReference type="SUPFAM" id="SSF53927">
    <property type="entry name" value="Cytidine deaminase-like"/>
    <property type="match status" value="1"/>
</dbReference>
<feature type="binding site" evidence="15">
    <location>
        <begin position="324"/>
        <end position="330"/>
    </location>
    <ligand>
        <name>NADP(+)</name>
        <dbReference type="ChEBI" id="CHEBI:58349"/>
    </ligand>
</feature>
<evidence type="ECO:0000259" key="17">
    <source>
        <dbReference type="PROSITE" id="PS51747"/>
    </source>
</evidence>
<dbReference type="Proteomes" id="UP000286862">
    <property type="component" value="Unassembled WGS sequence"/>
</dbReference>
<keyword evidence="8 13" id="KW-0378">Hydrolase</keyword>
<dbReference type="PANTHER" id="PTHR38011">
    <property type="entry name" value="DIHYDROFOLATE REDUCTASE FAMILY PROTEIN (AFU_ORTHOLOGUE AFUA_8G06820)"/>
    <property type="match status" value="1"/>
</dbReference>
<dbReference type="Gene3D" id="3.40.430.10">
    <property type="entry name" value="Dihydrofolate Reductase, subunit A"/>
    <property type="match status" value="1"/>
</dbReference>
<feature type="binding site" evidence="15">
    <location>
        <position position="222"/>
    </location>
    <ligand>
        <name>NADP(+)</name>
        <dbReference type="ChEBI" id="CHEBI:58349"/>
    </ligand>
</feature>
<evidence type="ECO:0000313" key="19">
    <source>
        <dbReference type="EMBL" id="RWX50686.1"/>
    </source>
</evidence>
<evidence type="ECO:0000256" key="12">
    <source>
        <dbReference type="ARBA" id="ARBA00023268"/>
    </source>
</evidence>
<reference evidence="20 21" key="1">
    <citation type="submission" date="2017-01" db="EMBL/GenBank/DDBJ databases">
        <title>The cable genome- insights into the physiology and evolution of filamentous bacteria capable of sulfide oxidation via long distance electron transfer.</title>
        <authorList>
            <person name="Schreiber L."/>
            <person name="Bjerg J.T."/>
            <person name="Boggild A."/>
            <person name="Van De Vossenberg J."/>
            <person name="Meysman F."/>
            <person name="Nielsen L.P."/>
            <person name="Schramm A."/>
            <person name="Kjeldsen K.U."/>
        </authorList>
    </citation>
    <scope>NUCLEOTIDE SEQUENCE [LARGE SCALE GENOMIC DNA]</scope>
    <source>
        <strain evidence="18">A2</strain>
        <strain evidence="19">A5</strain>
    </source>
</reference>
<dbReference type="SUPFAM" id="SSF53597">
    <property type="entry name" value="Dihydrofolate reductase-like"/>
    <property type="match status" value="1"/>
</dbReference>
<protein>
    <recommendedName>
        <fullName evidence="13">Riboflavin biosynthesis protein RibD</fullName>
    </recommendedName>
    <domain>
        <recommendedName>
            <fullName evidence="13">Diaminohydroxyphosphoribosylaminopyrimidine deaminase</fullName>
            <shortName evidence="13">DRAP deaminase</shortName>
            <ecNumber evidence="13">3.5.4.26</ecNumber>
        </recommendedName>
        <alternativeName>
            <fullName evidence="13">Riboflavin-specific deaminase</fullName>
        </alternativeName>
    </domain>
    <domain>
        <recommendedName>
            <fullName evidence="13">5-amino-6-(5-phosphoribosylamino)uracil reductase</fullName>
            <ecNumber evidence="13">1.1.1.193</ecNumber>
        </recommendedName>
        <alternativeName>
            <fullName evidence="13">HTP reductase</fullName>
        </alternativeName>
    </domain>
</protein>
<proteinExistence type="inferred from homology"/>
<feature type="binding site" evidence="16">
    <location>
        <position position="111"/>
    </location>
    <ligand>
        <name>Zn(2+)</name>
        <dbReference type="ChEBI" id="CHEBI:29105"/>
        <note>catalytic</note>
    </ligand>
</feature>
<dbReference type="GO" id="GO:0050661">
    <property type="term" value="F:NADP binding"/>
    <property type="evidence" value="ECO:0007669"/>
    <property type="project" value="InterPro"/>
</dbReference>
<keyword evidence="10 13" id="KW-0521">NADP</keyword>
<evidence type="ECO:0000256" key="3">
    <source>
        <dbReference type="ARBA" id="ARBA00004910"/>
    </source>
</evidence>
<dbReference type="InterPro" id="IPR024072">
    <property type="entry name" value="DHFR-like_dom_sf"/>
</dbReference>
<organism evidence="18 20">
    <name type="scientific">Candidatus Electrothrix marina</name>
    <dbReference type="NCBI Taxonomy" id="1859130"/>
    <lineage>
        <taxon>Bacteria</taxon>
        <taxon>Pseudomonadati</taxon>
        <taxon>Thermodesulfobacteriota</taxon>
        <taxon>Desulfobulbia</taxon>
        <taxon>Desulfobulbales</taxon>
        <taxon>Desulfobulbaceae</taxon>
        <taxon>Candidatus Electrothrix</taxon>
    </lineage>
</organism>
<dbReference type="InterPro" id="IPR050765">
    <property type="entry name" value="Riboflavin_Biosynth_HTPR"/>
</dbReference>
<dbReference type="GO" id="GO:0008703">
    <property type="term" value="F:5-amino-6-(5-phosphoribosylamino)uracil reductase activity"/>
    <property type="evidence" value="ECO:0007669"/>
    <property type="project" value="UniProtKB-EC"/>
</dbReference>
<keyword evidence="7 13" id="KW-0479">Metal-binding</keyword>
<evidence type="ECO:0000256" key="5">
    <source>
        <dbReference type="ARBA" id="ARBA00007417"/>
    </source>
</evidence>
<evidence type="ECO:0000256" key="7">
    <source>
        <dbReference type="ARBA" id="ARBA00022723"/>
    </source>
</evidence>
<keyword evidence="6 13" id="KW-0686">Riboflavin biosynthesis</keyword>
<evidence type="ECO:0000256" key="13">
    <source>
        <dbReference type="PIRNR" id="PIRNR006769"/>
    </source>
</evidence>
<dbReference type="PIRSF" id="PIRSF006769">
    <property type="entry name" value="RibD"/>
    <property type="match status" value="1"/>
</dbReference>
<dbReference type="Gene3D" id="3.40.140.10">
    <property type="entry name" value="Cytidine Deaminase, domain 2"/>
    <property type="match status" value="1"/>
</dbReference>
<evidence type="ECO:0000256" key="15">
    <source>
        <dbReference type="PIRSR" id="PIRSR006769-2"/>
    </source>
</evidence>
<feature type="binding site" evidence="16">
    <location>
        <position position="74"/>
    </location>
    <ligand>
        <name>Zn(2+)</name>
        <dbReference type="ChEBI" id="CHEBI:29105"/>
        <note>catalytic</note>
    </ligand>
</feature>
<dbReference type="Pfam" id="PF00383">
    <property type="entry name" value="dCMP_cyt_deam_1"/>
    <property type="match status" value="1"/>
</dbReference>
<feature type="binding site" evidence="15">
    <location>
        <position position="322"/>
    </location>
    <ligand>
        <name>substrate</name>
    </ligand>
</feature>
<keyword evidence="9 13" id="KW-0862">Zinc</keyword>
<feature type="binding site" evidence="16">
    <location>
        <position position="102"/>
    </location>
    <ligand>
        <name>Zn(2+)</name>
        <dbReference type="ChEBI" id="CHEBI:29105"/>
        <note>catalytic</note>
    </ligand>
</feature>
<evidence type="ECO:0000256" key="14">
    <source>
        <dbReference type="PIRSR" id="PIRSR006769-1"/>
    </source>
</evidence>
<dbReference type="EC" id="3.5.4.26" evidence="13"/>
<feature type="binding site" evidence="15">
    <location>
        <position position="180"/>
    </location>
    <ligand>
        <name>NADP(+)</name>
        <dbReference type="ChEBI" id="CHEBI:58349"/>
    </ligand>
</feature>
<dbReference type="NCBIfam" id="TIGR00326">
    <property type="entry name" value="eubact_ribD"/>
    <property type="match status" value="1"/>
</dbReference>
<evidence type="ECO:0000256" key="9">
    <source>
        <dbReference type="ARBA" id="ARBA00022833"/>
    </source>
</evidence>
<feature type="active site" description="Proton donor" evidence="14">
    <location>
        <position position="76"/>
    </location>
</feature>
<evidence type="ECO:0000256" key="11">
    <source>
        <dbReference type="ARBA" id="ARBA00023002"/>
    </source>
</evidence>
<evidence type="ECO:0000256" key="10">
    <source>
        <dbReference type="ARBA" id="ARBA00022857"/>
    </source>
</evidence>
<evidence type="ECO:0000256" key="4">
    <source>
        <dbReference type="ARBA" id="ARBA00005259"/>
    </source>
</evidence>